<name>A0A3N6MCN4_9BURK</name>
<evidence type="ECO:0000313" key="2">
    <source>
        <dbReference type="Proteomes" id="UP000272778"/>
    </source>
</evidence>
<gene>
    <name evidence="1" type="ORF">D1Y85_23195</name>
</gene>
<keyword evidence="2" id="KW-1185">Reference proteome</keyword>
<dbReference type="OrthoDB" id="9033292at2"/>
<comment type="caution">
    <text evidence="1">The sequence shown here is derived from an EMBL/GenBank/DDBJ whole genome shotgun (WGS) entry which is preliminary data.</text>
</comment>
<dbReference type="AlphaFoldDB" id="A0A3N6MCN4"/>
<dbReference type="Proteomes" id="UP000272778">
    <property type="component" value="Unassembled WGS sequence"/>
</dbReference>
<protein>
    <submittedName>
        <fullName evidence="1">Uncharacterized protein</fullName>
    </submittedName>
</protein>
<proteinExistence type="predicted"/>
<sequence length="152" mass="16652">MWQPFAQRSVQPVVNWTLQVIRDGRQIDSFNGTTAVGQARTNRHHKLVTHDVGCMDQPAARIDLQRTITVSPLRADPTGSVLAIEALETLESDFPSETRGGCMLPPQPSQVHAIHPGLIVPAGQWVNWQIVGQDPSLLYRVHASLAPPSAQP</sequence>
<reference evidence="1 2" key="1">
    <citation type="submission" date="2018-11" db="EMBL/GenBank/DDBJ databases">
        <title>Paraburkholderia sp. DHOA04, isolated from soil.</title>
        <authorList>
            <person name="Gao Z.-H."/>
            <person name="Qiu L.-H."/>
            <person name="Fu J.-C."/>
        </authorList>
    </citation>
    <scope>NUCLEOTIDE SEQUENCE [LARGE SCALE GENOMIC DNA]</scope>
    <source>
        <strain evidence="1 2">DHOA04</strain>
    </source>
</reference>
<dbReference type="EMBL" id="RQIS01000021">
    <property type="protein sequence ID" value="RQH01674.1"/>
    <property type="molecule type" value="Genomic_DNA"/>
</dbReference>
<dbReference type="RefSeq" id="WP_124153419.1">
    <property type="nucleotide sequence ID" value="NZ_RQIS01000021.1"/>
</dbReference>
<accession>A0A3N6MCN4</accession>
<organism evidence="1 2">
    <name type="scientific">Paraburkholderia dinghuensis</name>
    <dbReference type="NCBI Taxonomy" id="2305225"/>
    <lineage>
        <taxon>Bacteria</taxon>
        <taxon>Pseudomonadati</taxon>
        <taxon>Pseudomonadota</taxon>
        <taxon>Betaproteobacteria</taxon>
        <taxon>Burkholderiales</taxon>
        <taxon>Burkholderiaceae</taxon>
        <taxon>Paraburkholderia</taxon>
    </lineage>
</organism>
<evidence type="ECO:0000313" key="1">
    <source>
        <dbReference type="EMBL" id="RQH01674.1"/>
    </source>
</evidence>